<feature type="compositionally biased region" description="Basic residues" evidence="1">
    <location>
        <begin position="94"/>
        <end position="107"/>
    </location>
</feature>
<gene>
    <name evidence="2" type="ORF">EVJ58_g6634</name>
</gene>
<sequence length="650" mass="71324">MQADEHSPAATTGPQSPTTYRELSSASPPARRTPGLSYATMAARSLSPAGSLETLSLAHETTANAPPLPMEHATQAKEPAPSVADAEGEWHVVNNKKKAKRFVKKGKAREVASPRRSNASRFSDSGEQETSDASVHKEPRKRRRTADDDGSHELPAVEARKQNVPLISPSLKPRPVAVRTPVPQSSPSKQGKGAPRDRPPNPLASNLAGSSRSVYDIDFAMISDSDPIESLLFRRSDFADTPPATPGRHAGASSRVNDQLDDISHLIPLSLLPPSSVPPNSPRTPKAPRSTRSRNATPKPKPRHHWSDSSDDRSQVDDASPAAPHHPPSPPEVAMADAAPPPRPSPSQAPSHRHNHERGKRPMATNAHARESSAEQSDDEPELPFDVDSLDPDAVIPPPGSFRSIQGDNAEKKHKGMAPVQKDSWDDLDEEGPSLAIMIANHGTEEPGIGEREQMIINLFHHLLRVVGITVLSAYSLTGFHGMNLEPFWYFGRGIPLRVIITLVKLGWLNTSSITLHFDFWRDTNPHLCAMFRLVHRFGAQSKAEFEEVVRRELVESDLYDTLYDVVIRDIERGGVWSSYTRVDALNAIVDSVDVEVLACRVTQTTMESVAMIYINPPTADHRDWLRFCIRTVHLASPQGHGFSQIVVVR</sequence>
<accession>A0A4Y9Y8G9</accession>
<dbReference type="AlphaFoldDB" id="A0A4Y9Y8G9"/>
<feature type="region of interest" description="Disordered" evidence="1">
    <location>
        <begin position="237"/>
        <end position="426"/>
    </location>
</feature>
<feature type="region of interest" description="Disordered" evidence="1">
    <location>
        <begin position="52"/>
        <end position="211"/>
    </location>
</feature>
<name>A0A4Y9Y8G9_9APHY</name>
<feature type="compositionally biased region" description="Acidic residues" evidence="1">
    <location>
        <begin position="376"/>
        <end position="391"/>
    </location>
</feature>
<evidence type="ECO:0000313" key="3">
    <source>
        <dbReference type="Proteomes" id="UP000298390"/>
    </source>
</evidence>
<feature type="region of interest" description="Disordered" evidence="1">
    <location>
        <begin position="1"/>
        <end position="35"/>
    </location>
</feature>
<dbReference type="Proteomes" id="UP000298390">
    <property type="component" value="Unassembled WGS sequence"/>
</dbReference>
<dbReference type="EMBL" id="SEKV01000382">
    <property type="protein sequence ID" value="TFY58073.1"/>
    <property type="molecule type" value="Genomic_DNA"/>
</dbReference>
<feature type="compositionally biased region" description="Polar residues" evidence="1">
    <location>
        <begin position="9"/>
        <end position="27"/>
    </location>
</feature>
<protein>
    <submittedName>
        <fullName evidence="2">Uncharacterized protein</fullName>
    </submittedName>
</protein>
<feature type="compositionally biased region" description="Basic residues" evidence="1">
    <location>
        <begin position="351"/>
        <end position="361"/>
    </location>
</feature>
<proteinExistence type="predicted"/>
<comment type="caution">
    <text evidence="2">The sequence shown here is derived from an EMBL/GenBank/DDBJ whole genome shotgun (WGS) entry which is preliminary data.</text>
</comment>
<organism evidence="2 3">
    <name type="scientific">Rhodofomes roseus</name>
    <dbReference type="NCBI Taxonomy" id="34475"/>
    <lineage>
        <taxon>Eukaryota</taxon>
        <taxon>Fungi</taxon>
        <taxon>Dikarya</taxon>
        <taxon>Basidiomycota</taxon>
        <taxon>Agaricomycotina</taxon>
        <taxon>Agaricomycetes</taxon>
        <taxon>Polyporales</taxon>
        <taxon>Rhodofomes</taxon>
    </lineage>
</organism>
<feature type="compositionally biased region" description="Basic and acidic residues" evidence="1">
    <location>
        <begin position="305"/>
        <end position="316"/>
    </location>
</feature>
<evidence type="ECO:0000256" key="1">
    <source>
        <dbReference type="SAM" id="MobiDB-lite"/>
    </source>
</evidence>
<feature type="compositionally biased region" description="Polar residues" evidence="1">
    <location>
        <begin position="115"/>
        <end position="125"/>
    </location>
</feature>
<reference evidence="2 3" key="1">
    <citation type="submission" date="2019-01" db="EMBL/GenBank/DDBJ databases">
        <title>Genome sequencing of the rare red list fungi Fomitopsis rosea.</title>
        <authorList>
            <person name="Buettner E."/>
            <person name="Kellner H."/>
        </authorList>
    </citation>
    <scope>NUCLEOTIDE SEQUENCE [LARGE SCALE GENOMIC DNA]</scope>
    <source>
        <strain evidence="2 3">DSM 105464</strain>
    </source>
</reference>
<dbReference type="STRING" id="34475.A0A4Y9Y8G9"/>
<evidence type="ECO:0000313" key="2">
    <source>
        <dbReference type="EMBL" id="TFY58073.1"/>
    </source>
</evidence>